<evidence type="ECO:0000256" key="1">
    <source>
        <dbReference type="RuleBase" id="RU000363"/>
    </source>
</evidence>
<dbReference type="PRINTS" id="PR00081">
    <property type="entry name" value="GDHRDH"/>
</dbReference>
<evidence type="ECO:0000313" key="3">
    <source>
        <dbReference type="Proteomes" id="UP000886520"/>
    </source>
</evidence>
<keyword evidence="3" id="KW-1185">Reference proteome</keyword>
<dbReference type="AlphaFoldDB" id="A0A9D4V4N3"/>
<evidence type="ECO:0000313" key="2">
    <source>
        <dbReference type="EMBL" id="KAI5079296.1"/>
    </source>
</evidence>
<dbReference type="InterPro" id="IPR020904">
    <property type="entry name" value="Sc_DH/Rdtase_CS"/>
</dbReference>
<gene>
    <name evidence="2" type="ORF">GOP47_0004775</name>
</gene>
<sequence length="224" mass="24062">MEDLEGKVALVTGASSGLGRVFCEELLRHGCHVVAAARRTHLLHSLTPPAHSPAGRDPPRLFPLSLDVTSSEASIDYAIQLAWDAFGRLDLLINNAGFRGSIKSPLELDEEEWKKVLVTDLTGVWLVSKAVGKRFAAANIKGSIINISSIAALERGHLPGASAYAASKAGVIQLTKVMALELGQHKIRVNSIAPGLFLSEITSGLLSQDWGMSSWWMEGSQLKD</sequence>
<dbReference type="PRINTS" id="PR00080">
    <property type="entry name" value="SDRFAMILY"/>
</dbReference>
<name>A0A9D4V4N3_ADICA</name>
<dbReference type="EMBL" id="JABFUD020000005">
    <property type="protein sequence ID" value="KAI5079296.1"/>
    <property type="molecule type" value="Genomic_DNA"/>
</dbReference>
<dbReference type="PROSITE" id="PS00061">
    <property type="entry name" value="ADH_SHORT"/>
    <property type="match status" value="1"/>
</dbReference>
<dbReference type="PANTHER" id="PTHR44375:SF2">
    <property type="entry name" value="BETA-KETOACYL-ACP REDUCTASE-LIKE PROTEIN-RELATED"/>
    <property type="match status" value="1"/>
</dbReference>
<protein>
    <submittedName>
        <fullName evidence="2">Uncharacterized protein</fullName>
    </submittedName>
</protein>
<comment type="similarity">
    <text evidence="1">Belongs to the short-chain dehydrogenases/reductases (SDR) family.</text>
</comment>
<dbReference type="Pfam" id="PF00106">
    <property type="entry name" value="adh_short"/>
    <property type="match status" value="1"/>
</dbReference>
<dbReference type="SUPFAM" id="SSF51735">
    <property type="entry name" value="NAD(P)-binding Rossmann-fold domains"/>
    <property type="match status" value="1"/>
</dbReference>
<proteinExistence type="inferred from homology"/>
<dbReference type="CDD" id="cd05233">
    <property type="entry name" value="SDR_c"/>
    <property type="match status" value="1"/>
</dbReference>
<dbReference type="PANTHER" id="PTHR44375">
    <property type="entry name" value="BETA-KETOACYL-ACP REDUCTASE-LIKE PROTEIN-RELATED"/>
    <property type="match status" value="1"/>
</dbReference>
<dbReference type="Gene3D" id="3.40.50.720">
    <property type="entry name" value="NAD(P)-binding Rossmann-like Domain"/>
    <property type="match status" value="1"/>
</dbReference>
<comment type="caution">
    <text evidence="2">The sequence shown here is derived from an EMBL/GenBank/DDBJ whole genome shotgun (WGS) entry which is preliminary data.</text>
</comment>
<dbReference type="InterPro" id="IPR002347">
    <property type="entry name" value="SDR_fam"/>
</dbReference>
<dbReference type="InterPro" id="IPR036291">
    <property type="entry name" value="NAD(P)-bd_dom_sf"/>
</dbReference>
<accession>A0A9D4V4N3</accession>
<reference evidence="2 3" key="1">
    <citation type="submission" date="2021-01" db="EMBL/GenBank/DDBJ databases">
        <title>Adiantum capillus-veneris genome.</title>
        <authorList>
            <person name="Fang Y."/>
            <person name="Liao Q."/>
        </authorList>
    </citation>
    <scope>NUCLEOTIDE SEQUENCE [LARGE SCALE GENOMIC DNA]</scope>
    <source>
        <strain evidence="2">H3</strain>
        <tissue evidence="2">Leaf</tissue>
    </source>
</reference>
<dbReference type="OrthoDB" id="47007at2759"/>
<organism evidence="2 3">
    <name type="scientific">Adiantum capillus-veneris</name>
    <name type="common">Maidenhair fern</name>
    <dbReference type="NCBI Taxonomy" id="13818"/>
    <lineage>
        <taxon>Eukaryota</taxon>
        <taxon>Viridiplantae</taxon>
        <taxon>Streptophyta</taxon>
        <taxon>Embryophyta</taxon>
        <taxon>Tracheophyta</taxon>
        <taxon>Polypodiopsida</taxon>
        <taxon>Polypodiidae</taxon>
        <taxon>Polypodiales</taxon>
        <taxon>Pteridineae</taxon>
        <taxon>Pteridaceae</taxon>
        <taxon>Vittarioideae</taxon>
        <taxon>Adiantum</taxon>
    </lineage>
</organism>
<dbReference type="Proteomes" id="UP000886520">
    <property type="component" value="Chromosome 5"/>
</dbReference>